<evidence type="ECO:0000256" key="2">
    <source>
        <dbReference type="ARBA" id="ARBA00011006"/>
    </source>
</evidence>
<comment type="subcellular location">
    <subcellularLocation>
        <location evidence="1">Cell membrane</location>
        <topology evidence="1">Multi-pass membrane protein</topology>
    </subcellularLocation>
</comment>
<name>A0A840VAE5_9PROT</name>
<dbReference type="EMBL" id="JACHFJ010000001">
    <property type="protein sequence ID" value="MBB5371797.1"/>
    <property type="molecule type" value="Genomic_DNA"/>
</dbReference>
<dbReference type="PANTHER" id="PTHR33884:SF3">
    <property type="entry name" value="UPF0410 PROTEIN YMGE"/>
    <property type="match status" value="1"/>
</dbReference>
<dbReference type="Proteomes" id="UP000553706">
    <property type="component" value="Unassembled WGS sequence"/>
</dbReference>
<dbReference type="InterPro" id="IPR007341">
    <property type="entry name" value="Transgly_assoc"/>
</dbReference>
<evidence type="ECO:0000256" key="6">
    <source>
        <dbReference type="ARBA" id="ARBA00023136"/>
    </source>
</evidence>
<reference evidence="8 9" key="1">
    <citation type="submission" date="2020-08" db="EMBL/GenBank/DDBJ databases">
        <title>Genomic Encyclopedia of Type Strains, Phase IV (KMG-IV): sequencing the most valuable type-strain genomes for metagenomic binning, comparative biology and taxonomic classification.</title>
        <authorList>
            <person name="Goeker M."/>
        </authorList>
    </citation>
    <scope>NUCLEOTIDE SEQUENCE [LARGE SCALE GENOMIC DNA]</scope>
    <source>
        <strain evidence="8 9">DSM 27026</strain>
    </source>
</reference>
<dbReference type="Pfam" id="PF04226">
    <property type="entry name" value="Transgly_assoc"/>
    <property type="match status" value="1"/>
</dbReference>
<keyword evidence="9" id="KW-1185">Reference proteome</keyword>
<evidence type="ECO:0000256" key="4">
    <source>
        <dbReference type="ARBA" id="ARBA00022692"/>
    </source>
</evidence>
<organism evidence="8 9">
    <name type="scientific">Acidocella aromatica</name>
    <dbReference type="NCBI Taxonomy" id="1303579"/>
    <lineage>
        <taxon>Bacteria</taxon>
        <taxon>Pseudomonadati</taxon>
        <taxon>Pseudomonadota</taxon>
        <taxon>Alphaproteobacteria</taxon>
        <taxon>Acetobacterales</taxon>
        <taxon>Acidocellaceae</taxon>
        <taxon>Acidocella</taxon>
    </lineage>
</organism>
<evidence type="ECO:0000256" key="7">
    <source>
        <dbReference type="SAM" id="Phobius"/>
    </source>
</evidence>
<dbReference type="RefSeq" id="WP_183264828.1">
    <property type="nucleotide sequence ID" value="NZ_JACHFJ010000001.1"/>
</dbReference>
<proteinExistence type="inferred from homology"/>
<accession>A0A840VAE5</accession>
<evidence type="ECO:0000313" key="9">
    <source>
        <dbReference type="Proteomes" id="UP000553706"/>
    </source>
</evidence>
<evidence type="ECO:0000256" key="3">
    <source>
        <dbReference type="ARBA" id="ARBA00022475"/>
    </source>
</evidence>
<protein>
    <submittedName>
        <fullName evidence="8">Putative membrane protein YeaQ/YmgE (Transglycosylase-associated protein family)</fullName>
    </submittedName>
</protein>
<comment type="caution">
    <text evidence="8">The sequence shown here is derived from an EMBL/GenBank/DDBJ whole genome shotgun (WGS) entry which is preliminary data.</text>
</comment>
<dbReference type="AlphaFoldDB" id="A0A840VAE5"/>
<evidence type="ECO:0000313" key="8">
    <source>
        <dbReference type="EMBL" id="MBB5371797.1"/>
    </source>
</evidence>
<feature type="transmembrane region" description="Helical" evidence="7">
    <location>
        <begin position="6"/>
        <end position="22"/>
    </location>
</feature>
<sequence length="86" mass="9104">MIHFIVWIVISGIAGFIASNIINKSGSGLFMDIILGIVGGIVGGFIVNHIPPLANLGGGLIIEAIVATLGAILVIFLWNLLFHRNR</sequence>
<evidence type="ECO:0000256" key="1">
    <source>
        <dbReference type="ARBA" id="ARBA00004651"/>
    </source>
</evidence>
<keyword evidence="4 7" id="KW-0812">Transmembrane</keyword>
<gene>
    <name evidence="8" type="ORF">HNP71_000021</name>
</gene>
<dbReference type="GO" id="GO:0005886">
    <property type="term" value="C:plasma membrane"/>
    <property type="evidence" value="ECO:0007669"/>
    <property type="project" value="UniProtKB-SubCell"/>
</dbReference>
<evidence type="ECO:0000256" key="5">
    <source>
        <dbReference type="ARBA" id="ARBA00022989"/>
    </source>
</evidence>
<keyword evidence="6 7" id="KW-0472">Membrane</keyword>
<dbReference type="PANTHER" id="PTHR33884">
    <property type="entry name" value="UPF0410 PROTEIN YMGE"/>
    <property type="match status" value="1"/>
</dbReference>
<comment type="similarity">
    <text evidence="2">Belongs to the UPF0410 family.</text>
</comment>
<feature type="transmembrane region" description="Helical" evidence="7">
    <location>
        <begin position="56"/>
        <end position="81"/>
    </location>
</feature>
<keyword evidence="3" id="KW-1003">Cell membrane</keyword>
<keyword evidence="5 7" id="KW-1133">Transmembrane helix</keyword>
<feature type="transmembrane region" description="Helical" evidence="7">
    <location>
        <begin position="29"/>
        <end position="50"/>
    </location>
</feature>